<keyword evidence="5" id="KW-1185">Reference proteome</keyword>
<dbReference type="Gene3D" id="3.40.50.620">
    <property type="entry name" value="HUPs"/>
    <property type="match status" value="1"/>
</dbReference>
<dbReference type="CDD" id="cd01714">
    <property type="entry name" value="ETF_beta"/>
    <property type="match status" value="1"/>
</dbReference>
<name>A0A1H3QXZ8_9FIRM</name>
<dbReference type="OrthoDB" id="9804960at2"/>
<dbReference type="GO" id="GO:0009055">
    <property type="term" value="F:electron transfer activity"/>
    <property type="evidence" value="ECO:0007669"/>
    <property type="project" value="InterPro"/>
</dbReference>
<dbReference type="PANTHER" id="PTHR21294">
    <property type="entry name" value="ELECTRON TRANSFER FLAVOPROTEIN BETA-SUBUNIT"/>
    <property type="match status" value="1"/>
</dbReference>
<feature type="domain" description="Electron transfer flavoprotein alpha/beta-subunit N-terminal" evidence="3">
    <location>
        <begin position="22"/>
        <end position="216"/>
    </location>
</feature>
<dbReference type="Pfam" id="PF01012">
    <property type="entry name" value="ETF"/>
    <property type="match status" value="1"/>
</dbReference>
<dbReference type="EMBL" id="FNQE01000023">
    <property type="protein sequence ID" value="SDZ18462.1"/>
    <property type="molecule type" value="Genomic_DNA"/>
</dbReference>
<evidence type="ECO:0000313" key="5">
    <source>
        <dbReference type="Proteomes" id="UP000198625"/>
    </source>
</evidence>
<dbReference type="AlphaFoldDB" id="A0A1H3QXZ8"/>
<dbReference type="InterPro" id="IPR014730">
    <property type="entry name" value="ETF_a/b_N"/>
</dbReference>
<dbReference type="PIRSF" id="PIRSF000090">
    <property type="entry name" value="Beta-ETF"/>
    <property type="match status" value="1"/>
</dbReference>
<proteinExistence type="predicted"/>
<reference evidence="4 5" key="1">
    <citation type="submission" date="2016-10" db="EMBL/GenBank/DDBJ databases">
        <authorList>
            <person name="de Groot N.N."/>
        </authorList>
    </citation>
    <scope>NUCLEOTIDE SEQUENCE [LARGE SCALE GENOMIC DNA]</scope>
    <source>
        <strain evidence="4 5">DSM 21650</strain>
    </source>
</reference>
<dbReference type="SMART" id="SM00893">
    <property type="entry name" value="ETF"/>
    <property type="match status" value="1"/>
</dbReference>
<dbReference type="InterPro" id="IPR014729">
    <property type="entry name" value="Rossmann-like_a/b/a_fold"/>
</dbReference>
<dbReference type="SUPFAM" id="SSF52402">
    <property type="entry name" value="Adenine nucleotide alpha hydrolases-like"/>
    <property type="match status" value="1"/>
</dbReference>
<dbReference type="Proteomes" id="UP000198625">
    <property type="component" value="Unassembled WGS sequence"/>
</dbReference>
<evidence type="ECO:0000256" key="1">
    <source>
        <dbReference type="ARBA" id="ARBA00042002"/>
    </source>
</evidence>
<protein>
    <recommendedName>
        <fullName evidence="1">Electron transfer flavoprotein small subunit</fullName>
    </recommendedName>
</protein>
<dbReference type="InterPro" id="IPR012255">
    <property type="entry name" value="ETF_b"/>
</dbReference>
<dbReference type="RefSeq" id="WP_091730989.1">
    <property type="nucleotide sequence ID" value="NZ_FNQE01000023.1"/>
</dbReference>
<organism evidence="4 5">
    <name type="scientific">Proteiniborus ethanoligenes</name>
    <dbReference type="NCBI Taxonomy" id="415015"/>
    <lineage>
        <taxon>Bacteria</taxon>
        <taxon>Bacillati</taxon>
        <taxon>Bacillota</taxon>
        <taxon>Clostridia</taxon>
        <taxon>Eubacteriales</taxon>
        <taxon>Proteiniborus</taxon>
    </lineage>
</organism>
<gene>
    <name evidence="4" type="ORF">SAMN05660462_02145</name>
</gene>
<evidence type="ECO:0000256" key="2">
    <source>
        <dbReference type="SAM" id="MobiDB-lite"/>
    </source>
</evidence>
<dbReference type="PANTHER" id="PTHR21294:SF17">
    <property type="entry name" value="PROTEIN FIXA"/>
    <property type="match status" value="1"/>
</dbReference>
<evidence type="ECO:0000259" key="3">
    <source>
        <dbReference type="SMART" id="SM00893"/>
    </source>
</evidence>
<evidence type="ECO:0000313" key="4">
    <source>
        <dbReference type="EMBL" id="SDZ18462.1"/>
    </source>
</evidence>
<feature type="region of interest" description="Disordered" evidence="2">
    <location>
        <begin position="225"/>
        <end position="245"/>
    </location>
</feature>
<dbReference type="STRING" id="415015.SAMN05660462_02145"/>
<dbReference type="InterPro" id="IPR033948">
    <property type="entry name" value="ETF_beta_N"/>
</dbReference>
<feature type="compositionally biased region" description="Polar residues" evidence="2">
    <location>
        <begin position="225"/>
        <end position="234"/>
    </location>
</feature>
<accession>A0A1H3QXZ8</accession>
<sequence length="265" mass="29315">MRIIVCVKQVPDTNEVRIDPVKGTLIREGVPSIINPDDKNALEEALKIKDTHDDVEVIVLSMGPPQAREALREAIAMGADEAILLSDRAFAGADTWATSITLASAIEKIGSYDIIFCGRQAIDGDTAQVGPQIGEHLGLPQITYVENLEINGKSITAQRSLEDGYYVVKSDMPVLLTAIKELNNPRYPSVKGIYKSYRDEEKLIKVWTVEDIDVDREQIGLKGSPTQVKRSFTPESRKTGGEMLQGNPSEVARQFVVRLKERQII</sequence>